<keyword evidence="2 4" id="KW-0238">DNA-binding</keyword>
<evidence type="ECO:0000256" key="4">
    <source>
        <dbReference type="PROSITE-ProRule" id="PRU00335"/>
    </source>
</evidence>
<evidence type="ECO:0000259" key="5">
    <source>
        <dbReference type="PROSITE" id="PS50977"/>
    </source>
</evidence>
<proteinExistence type="predicted"/>
<dbReference type="PANTHER" id="PTHR30055">
    <property type="entry name" value="HTH-TYPE TRANSCRIPTIONAL REGULATOR RUTR"/>
    <property type="match status" value="1"/>
</dbReference>
<feature type="DNA-binding region" description="H-T-H motif" evidence="4">
    <location>
        <begin position="39"/>
        <end position="58"/>
    </location>
</feature>
<dbReference type="PRINTS" id="PR00455">
    <property type="entry name" value="HTHTETR"/>
</dbReference>
<organism evidence="6 7">
    <name type="scientific">Asanoa hainanensis</name>
    <dbReference type="NCBI Taxonomy" id="560556"/>
    <lineage>
        <taxon>Bacteria</taxon>
        <taxon>Bacillati</taxon>
        <taxon>Actinomycetota</taxon>
        <taxon>Actinomycetes</taxon>
        <taxon>Micromonosporales</taxon>
        <taxon>Micromonosporaceae</taxon>
        <taxon>Asanoa</taxon>
    </lineage>
</organism>
<dbReference type="InterPro" id="IPR001647">
    <property type="entry name" value="HTH_TetR"/>
</dbReference>
<keyword evidence="7" id="KW-1185">Reference proteome</keyword>
<gene>
    <name evidence="6" type="ORF">SAMN05421812_11515</name>
</gene>
<dbReference type="Proteomes" id="UP000198362">
    <property type="component" value="Unassembled WGS sequence"/>
</dbReference>
<dbReference type="Pfam" id="PF00440">
    <property type="entry name" value="TetR_N"/>
    <property type="match status" value="1"/>
</dbReference>
<sequence length="185" mass="20467">MAEVRDAARRPLRADARRNYDALLAAAAEAFGEKGTGASLDDIAKRAGVGPGTLYRNFPTREALFQAVYTEEVNQLREIAVTTVGLPPWEALVTWLDRFVDYIVPKRAVLEALSQESEMFRACRISMHEAGEPLLAAAQKAEEVRPDVTFDDLLRMVSGLTSTTYVDSAQRRKVLALALDGLRTR</sequence>
<dbReference type="SUPFAM" id="SSF48498">
    <property type="entry name" value="Tetracyclin repressor-like, C-terminal domain"/>
    <property type="match status" value="1"/>
</dbReference>
<reference evidence="6 7" key="1">
    <citation type="submission" date="2017-06" db="EMBL/GenBank/DDBJ databases">
        <authorList>
            <person name="Kim H.J."/>
            <person name="Triplett B.A."/>
        </authorList>
    </citation>
    <scope>NUCLEOTIDE SEQUENCE [LARGE SCALE GENOMIC DNA]</scope>
    <source>
        <strain evidence="6 7">CGMCC 4.5593</strain>
    </source>
</reference>
<evidence type="ECO:0000313" key="7">
    <source>
        <dbReference type="Proteomes" id="UP000198362"/>
    </source>
</evidence>
<dbReference type="PANTHER" id="PTHR30055:SF234">
    <property type="entry name" value="HTH-TYPE TRANSCRIPTIONAL REGULATOR BETI"/>
    <property type="match status" value="1"/>
</dbReference>
<dbReference type="InterPro" id="IPR049445">
    <property type="entry name" value="TetR_SbtR-like_C"/>
</dbReference>
<dbReference type="InterPro" id="IPR050109">
    <property type="entry name" value="HTH-type_TetR-like_transc_reg"/>
</dbReference>
<keyword evidence="1" id="KW-0805">Transcription regulation</keyword>
<dbReference type="InterPro" id="IPR009057">
    <property type="entry name" value="Homeodomain-like_sf"/>
</dbReference>
<evidence type="ECO:0000256" key="2">
    <source>
        <dbReference type="ARBA" id="ARBA00023125"/>
    </source>
</evidence>
<dbReference type="EMBL" id="FZPH01000015">
    <property type="protein sequence ID" value="SNT63169.1"/>
    <property type="molecule type" value="Genomic_DNA"/>
</dbReference>
<name>A0A239P9U3_9ACTN</name>
<dbReference type="RefSeq" id="WP_089253990.1">
    <property type="nucleotide sequence ID" value="NZ_FZPH01000015.1"/>
</dbReference>
<protein>
    <submittedName>
        <fullName evidence="6">Regulatory protein, tetR family</fullName>
    </submittedName>
</protein>
<evidence type="ECO:0000313" key="6">
    <source>
        <dbReference type="EMBL" id="SNT63169.1"/>
    </source>
</evidence>
<dbReference type="OrthoDB" id="3617113at2"/>
<feature type="domain" description="HTH tetR-type" evidence="5">
    <location>
        <begin position="17"/>
        <end position="76"/>
    </location>
</feature>
<dbReference type="AlphaFoldDB" id="A0A239P9U3"/>
<dbReference type="Gene3D" id="1.10.357.10">
    <property type="entry name" value="Tetracycline Repressor, domain 2"/>
    <property type="match status" value="1"/>
</dbReference>
<evidence type="ECO:0000256" key="3">
    <source>
        <dbReference type="ARBA" id="ARBA00023163"/>
    </source>
</evidence>
<dbReference type="GO" id="GO:0003700">
    <property type="term" value="F:DNA-binding transcription factor activity"/>
    <property type="evidence" value="ECO:0007669"/>
    <property type="project" value="TreeGrafter"/>
</dbReference>
<dbReference type="InterPro" id="IPR036271">
    <property type="entry name" value="Tet_transcr_reg_TetR-rel_C_sf"/>
</dbReference>
<dbReference type="PROSITE" id="PS50977">
    <property type="entry name" value="HTH_TETR_2"/>
    <property type="match status" value="1"/>
</dbReference>
<accession>A0A239P9U3</accession>
<dbReference type="GO" id="GO:0000976">
    <property type="term" value="F:transcription cis-regulatory region binding"/>
    <property type="evidence" value="ECO:0007669"/>
    <property type="project" value="TreeGrafter"/>
</dbReference>
<keyword evidence="3" id="KW-0804">Transcription</keyword>
<dbReference type="Pfam" id="PF21597">
    <property type="entry name" value="TetR_C_43"/>
    <property type="match status" value="1"/>
</dbReference>
<evidence type="ECO:0000256" key="1">
    <source>
        <dbReference type="ARBA" id="ARBA00023015"/>
    </source>
</evidence>
<dbReference type="SUPFAM" id="SSF46689">
    <property type="entry name" value="Homeodomain-like"/>
    <property type="match status" value="1"/>
</dbReference>